<organism evidence="2 3">
    <name type="scientific">Mucilaginibacter agri</name>
    <dbReference type="NCBI Taxonomy" id="2695265"/>
    <lineage>
        <taxon>Bacteria</taxon>
        <taxon>Pseudomonadati</taxon>
        <taxon>Bacteroidota</taxon>
        <taxon>Sphingobacteriia</taxon>
        <taxon>Sphingobacteriales</taxon>
        <taxon>Sphingobacteriaceae</taxon>
        <taxon>Mucilaginibacter</taxon>
    </lineage>
</organism>
<feature type="transmembrane region" description="Helical" evidence="1">
    <location>
        <begin position="47"/>
        <end position="64"/>
    </location>
</feature>
<evidence type="ECO:0000256" key="1">
    <source>
        <dbReference type="SAM" id="Phobius"/>
    </source>
</evidence>
<reference evidence="2" key="2">
    <citation type="submission" date="2020-10" db="EMBL/GenBank/DDBJ databases">
        <title>Mucilaginibacter sp. nov., isolated from soil.</title>
        <authorList>
            <person name="Jeon C.O."/>
        </authorList>
    </citation>
    <scope>NUCLEOTIDE SEQUENCE</scope>
    <source>
        <strain evidence="2">R11</strain>
    </source>
</reference>
<accession>A0A966DWF4</accession>
<protein>
    <recommendedName>
        <fullName evidence="4">DUF3098 domain-containing protein</fullName>
    </recommendedName>
</protein>
<evidence type="ECO:0000313" key="2">
    <source>
        <dbReference type="EMBL" id="NCD72476.1"/>
    </source>
</evidence>
<proteinExistence type="predicted"/>
<name>A0A966DWF4_9SPHI</name>
<sequence>MNRRIGIALILLGIGALVGSGYLFPATSHKMDLGPGLLNLSQDSFNGWPYIAAIICFAGIVFLLNSPEQQKK</sequence>
<comment type="caution">
    <text evidence="2">The sequence shown here is derived from an EMBL/GenBank/DDBJ whole genome shotgun (WGS) entry which is preliminary data.</text>
</comment>
<evidence type="ECO:0008006" key="4">
    <source>
        <dbReference type="Google" id="ProtNLM"/>
    </source>
</evidence>
<dbReference type="AlphaFoldDB" id="A0A966DWF4"/>
<keyword evidence="1" id="KW-0472">Membrane</keyword>
<keyword evidence="3" id="KW-1185">Reference proteome</keyword>
<dbReference type="Proteomes" id="UP000638732">
    <property type="component" value="Unassembled WGS sequence"/>
</dbReference>
<keyword evidence="1" id="KW-1133">Transmembrane helix</keyword>
<evidence type="ECO:0000313" key="3">
    <source>
        <dbReference type="Proteomes" id="UP000638732"/>
    </source>
</evidence>
<gene>
    <name evidence="2" type="ORF">GSY63_24130</name>
</gene>
<reference evidence="2" key="1">
    <citation type="submission" date="2020-01" db="EMBL/GenBank/DDBJ databases">
        <authorList>
            <person name="Seo Y.L."/>
        </authorList>
    </citation>
    <scope>NUCLEOTIDE SEQUENCE</scope>
    <source>
        <strain evidence="2">R11</strain>
    </source>
</reference>
<dbReference type="EMBL" id="WWEO01000045">
    <property type="protein sequence ID" value="NCD72476.1"/>
    <property type="molecule type" value="Genomic_DNA"/>
</dbReference>
<keyword evidence="1" id="KW-0812">Transmembrane</keyword>